<evidence type="ECO:0000313" key="15">
    <source>
        <dbReference type="EMBL" id="GAP26530.1"/>
    </source>
</evidence>
<evidence type="ECO:0000313" key="16">
    <source>
        <dbReference type="Proteomes" id="UP000037179"/>
    </source>
</evidence>
<evidence type="ECO:0000256" key="13">
    <source>
        <dbReference type="SAM" id="Phobius"/>
    </source>
</evidence>
<feature type="transmembrane region" description="Helical" evidence="13">
    <location>
        <begin position="61"/>
        <end position="81"/>
    </location>
</feature>
<dbReference type="EMBL" id="BBYQ01000007">
    <property type="protein sequence ID" value="GAP26530.1"/>
    <property type="molecule type" value="Genomic_DNA"/>
</dbReference>
<feature type="domain" description="Cytochrome b561 bacterial/Ni-hydrogenase" evidence="14">
    <location>
        <begin position="29"/>
        <end position="195"/>
    </location>
</feature>
<feature type="transmembrane region" description="Helical" evidence="13">
    <location>
        <begin position="162"/>
        <end position="185"/>
    </location>
</feature>
<keyword evidence="3" id="KW-1003">Cell membrane</keyword>
<comment type="caution">
    <text evidence="15">The sequence shown here is derived from an EMBL/GenBank/DDBJ whole genome shotgun (WGS) entry which is preliminary data.</text>
</comment>
<sequence length="211" mass="23069">MFTQRYEEQMNGRRKRSTTGPTAARPAQFDLTARILHWLMAVLVVGMLFLGAAMVGSIGHYGLLLSIHRTVGCGILLLGILRLTNRLVRRAPVLSPAERRIAMASELSLYALLLVQPVLGWALVSASGIPVRIGSADLGFVLPGIAPESAQLYAQLRTLHAWAAYLLLALFTAHMCAVLWHVLVLRDGLLRRMLGTRRARSTDGDVGIVQP</sequence>
<evidence type="ECO:0000256" key="10">
    <source>
        <dbReference type="ARBA" id="ARBA00023136"/>
    </source>
</evidence>
<evidence type="ECO:0000256" key="9">
    <source>
        <dbReference type="ARBA" id="ARBA00023004"/>
    </source>
</evidence>
<evidence type="ECO:0000256" key="4">
    <source>
        <dbReference type="ARBA" id="ARBA00022617"/>
    </source>
</evidence>
<dbReference type="PANTHER" id="PTHR30529:SF6">
    <property type="entry name" value="BLL0291 PROTEIN"/>
    <property type="match status" value="1"/>
</dbReference>
<dbReference type="Gene3D" id="1.20.950.20">
    <property type="entry name" value="Transmembrane di-heme cytochromes, Chain C"/>
    <property type="match status" value="1"/>
</dbReference>
<feature type="region of interest" description="Disordered" evidence="12">
    <location>
        <begin position="1"/>
        <end position="23"/>
    </location>
</feature>
<dbReference type="SUPFAM" id="SSF81342">
    <property type="entry name" value="Transmembrane di-heme cytochromes"/>
    <property type="match status" value="1"/>
</dbReference>
<name>A0ABC9YM97_9NOCA</name>
<evidence type="ECO:0000256" key="7">
    <source>
        <dbReference type="ARBA" id="ARBA00022982"/>
    </source>
</evidence>
<keyword evidence="16" id="KW-1185">Reference proteome</keyword>
<gene>
    <name evidence="15" type="ORF">NSK11_contig00007-0014</name>
</gene>
<dbReference type="InterPro" id="IPR016174">
    <property type="entry name" value="Di-haem_cyt_TM"/>
</dbReference>
<keyword evidence="6" id="KW-0479">Metal-binding</keyword>
<keyword evidence="10 13" id="KW-0472">Membrane</keyword>
<dbReference type="Pfam" id="PF01292">
    <property type="entry name" value="Ni_hydr_CYTB"/>
    <property type="match status" value="1"/>
</dbReference>
<dbReference type="GO" id="GO:0046872">
    <property type="term" value="F:metal ion binding"/>
    <property type="evidence" value="ECO:0007669"/>
    <property type="project" value="UniProtKB-KW"/>
</dbReference>
<evidence type="ECO:0000256" key="6">
    <source>
        <dbReference type="ARBA" id="ARBA00022723"/>
    </source>
</evidence>
<evidence type="ECO:0000256" key="5">
    <source>
        <dbReference type="ARBA" id="ARBA00022692"/>
    </source>
</evidence>
<evidence type="ECO:0000256" key="8">
    <source>
        <dbReference type="ARBA" id="ARBA00022989"/>
    </source>
</evidence>
<dbReference type="AlphaFoldDB" id="A0ABC9YM97"/>
<evidence type="ECO:0000259" key="14">
    <source>
        <dbReference type="Pfam" id="PF01292"/>
    </source>
</evidence>
<keyword evidence="2" id="KW-0813">Transport</keyword>
<organism evidence="15 16">
    <name type="scientific">Nocardia seriolae</name>
    <dbReference type="NCBI Taxonomy" id="37332"/>
    <lineage>
        <taxon>Bacteria</taxon>
        <taxon>Bacillati</taxon>
        <taxon>Actinomycetota</taxon>
        <taxon>Actinomycetes</taxon>
        <taxon>Mycobacteriales</taxon>
        <taxon>Nocardiaceae</taxon>
        <taxon>Nocardia</taxon>
    </lineage>
</organism>
<keyword evidence="7" id="KW-0249">Electron transport</keyword>
<reference evidence="16" key="1">
    <citation type="submission" date="2015-07" db="EMBL/GenBank/DDBJ databases">
        <title>Nocardia seriolae U-1 whole genome shotgun sequence.</title>
        <authorList>
            <person name="Imajoh M."/>
            <person name="Fukumoto Y."/>
            <person name="Sukeda M."/>
            <person name="Yamane J."/>
            <person name="Yamasaki K."/>
            <person name="Shimizu M."/>
            <person name="Ohnishi K."/>
            <person name="Oshima S."/>
        </authorList>
    </citation>
    <scope>NUCLEOTIDE SEQUENCE [LARGE SCALE GENOMIC DNA]</scope>
    <source>
        <strain evidence="16">U-1</strain>
    </source>
</reference>
<comment type="similarity">
    <text evidence="11">Belongs to the cytochrome b561 family.</text>
</comment>
<keyword evidence="4" id="KW-0349">Heme</keyword>
<proteinExistence type="inferred from homology"/>
<evidence type="ECO:0000256" key="3">
    <source>
        <dbReference type="ARBA" id="ARBA00022475"/>
    </source>
</evidence>
<feature type="transmembrane region" description="Helical" evidence="13">
    <location>
        <begin position="101"/>
        <end position="124"/>
    </location>
</feature>
<evidence type="ECO:0000256" key="2">
    <source>
        <dbReference type="ARBA" id="ARBA00022448"/>
    </source>
</evidence>
<dbReference type="InterPro" id="IPR011577">
    <property type="entry name" value="Cyt_b561_bac/Ni-Hgenase"/>
</dbReference>
<feature type="transmembrane region" description="Helical" evidence="13">
    <location>
        <begin position="35"/>
        <end position="55"/>
    </location>
</feature>
<protein>
    <submittedName>
        <fullName evidence="15">Cytochrome B561</fullName>
    </submittedName>
</protein>
<keyword evidence="8 13" id="KW-1133">Transmembrane helix</keyword>
<feature type="compositionally biased region" description="Basic and acidic residues" evidence="12">
    <location>
        <begin position="1"/>
        <end position="11"/>
    </location>
</feature>
<dbReference type="InterPro" id="IPR052168">
    <property type="entry name" value="Cytochrome_b561_oxidase"/>
</dbReference>
<dbReference type="GO" id="GO:0005886">
    <property type="term" value="C:plasma membrane"/>
    <property type="evidence" value="ECO:0007669"/>
    <property type="project" value="UniProtKB-SubCell"/>
</dbReference>
<reference evidence="15 16" key="2">
    <citation type="journal article" date="2016" name="Genome Announc.">
        <title>Draft Genome Sequence of Erythromycin- and Oxytetracycline-Sensitive Nocardia seriolae Strain U-1 (NBRC 110359).</title>
        <authorList>
            <person name="Imajoh M."/>
            <person name="Sukeda M."/>
            <person name="Shimizu M."/>
            <person name="Yamane J."/>
            <person name="Ohnishi K."/>
            <person name="Oshima S."/>
        </authorList>
    </citation>
    <scope>NUCLEOTIDE SEQUENCE [LARGE SCALE GENOMIC DNA]</scope>
    <source>
        <strain evidence="15 16">U-1</strain>
    </source>
</reference>
<accession>A0ABC9YM97</accession>
<evidence type="ECO:0000256" key="1">
    <source>
        <dbReference type="ARBA" id="ARBA00004651"/>
    </source>
</evidence>
<dbReference type="Proteomes" id="UP000037179">
    <property type="component" value="Unassembled WGS sequence"/>
</dbReference>
<keyword evidence="5 13" id="KW-0812">Transmembrane</keyword>
<comment type="subcellular location">
    <subcellularLocation>
        <location evidence="1">Cell membrane</location>
        <topology evidence="1">Multi-pass membrane protein</topology>
    </subcellularLocation>
</comment>
<evidence type="ECO:0000256" key="12">
    <source>
        <dbReference type="SAM" id="MobiDB-lite"/>
    </source>
</evidence>
<keyword evidence="9" id="KW-0408">Iron</keyword>
<evidence type="ECO:0000256" key="11">
    <source>
        <dbReference type="ARBA" id="ARBA00037975"/>
    </source>
</evidence>
<dbReference type="PANTHER" id="PTHR30529">
    <property type="entry name" value="CYTOCHROME B561"/>
    <property type="match status" value="1"/>
</dbReference>